<sequence length="165" mass="18505">ADHDPARAAPGGPRPRPGRAADRPQPSRGRDSRRPRRDASAGRGRGRHYELRRRAARQGSAVPHLSVPRRPDPCRGFLSGRTGGPRRLQRGDPRVRLRRPLVQREDDRRRRDGGGQAGGVGGATGRAGLLRRPRRRGRRRLRHRGRIRAPRPPVFGAYRAPREVV</sequence>
<protein>
    <submittedName>
        <fullName evidence="2">Diguanylate cyclase/phosphodiesterase (GGDEF &amp; EAL domains) with PAS/PAC sensor(S)</fullName>
    </submittedName>
</protein>
<dbReference type="AlphaFoldDB" id="A0A6J4UZ98"/>
<dbReference type="EMBL" id="CADCWL010000097">
    <property type="protein sequence ID" value="CAA9564678.1"/>
    <property type="molecule type" value="Genomic_DNA"/>
</dbReference>
<feature type="non-terminal residue" evidence="2">
    <location>
        <position position="165"/>
    </location>
</feature>
<feature type="non-terminal residue" evidence="2">
    <location>
        <position position="1"/>
    </location>
</feature>
<accession>A0A6J4UZ98</accession>
<proteinExistence type="predicted"/>
<name>A0A6J4UZ98_9BACT</name>
<reference evidence="2" key="1">
    <citation type="submission" date="2020-02" db="EMBL/GenBank/DDBJ databases">
        <authorList>
            <person name="Meier V. D."/>
        </authorList>
    </citation>
    <scope>NUCLEOTIDE SEQUENCE</scope>
    <source>
        <strain evidence="2">AVDCRST_MAG19</strain>
    </source>
</reference>
<feature type="compositionally biased region" description="Basic and acidic residues" evidence="1">
    <location>
        <begin position="28"/>
        <end position="40"/>
    </location>
</feature>
<gene>
    <name evidence="2" type="ORF">AVDCRST_MAG19-2135</name>
</gene>
<evidence type="ECO:0000256" key="1">
    <source>
        <dbReference type="SAM" id="MobiDB-lite"/>
    </source>
</evidence>
<feature type="region of interest" description="Disordered" evidence="1">
    <location>
        <begin position="1"/>
        <end position="165"/>
    </location>
</feature>
<feature type="compositionally biased region" description="Basic residues" evidence="1">
    <location>
        <begin position="129"/>
        <end position="149"/>
    </location>
</feature>
<feature type="compositionally biased region" description="Gly residues" evidence="1">
    <location>
        <begin position="114"/>
        <end position="125"/>
    </location>
</feature>
<organism evidence="2">
    <name type="scientific">uncultured Thermomicrobiales bacterium</name>
    <dbReference type="NCBI Taxonomy" id="1645740"/>
    <lineage>
        <taxon>Bacteria</taxon>
        <taxon>Pseudomonadati</taxon>
        <taxon>Thermomicrobiota</taxon>
        <taxon>Thermomicrobia</taxon>
        <taxon>Thermomicrobiales</taxon>
        <taxon>environmental samples</taxon>
    </lineage>
</organism>
<feature type="compositionally biased region" description="Basic and acidic residues" evidence="1">
    <location>
        <begin position="102"/>
        <end position="113"/>
    </location>
</feature>
<evidence type="ECO:0000313" key="2">
    <source>
        <dbReference type="EMBL" id="CAA9564678.1"/>
    </source>
</evidence>